<gene>
    <name evidence="2" type="ORF">I6I53_01640</name>
    <name evidence="3" type="ORF">LSO58_13275</name>
</gene>
<dbReference type="Proteomes" id="UP000595320">
    <property type="component" value="Chromosome"/>
</dbReference>
<organism evidence="2 4">
    <name type="scientific">Acinetobacter ursingii</name>
    <dbReference type="NCBI Taxonomy" id="108980"/>
    <lineage>
        <taxon>Bacteria</taxon>
        <taxon>Pseudomonadati</taxon>
        <taxon>Pseudomonadota</taxon>
        <taxon>Gammaproteobacteria</taxon>
        <taxon>Moraxellales</taxon>
        <taxon>Moraxellaceae</taxon>
        <taxon>Acinetobacter</taxon>
    </lineage>
</organism>
<dbReference type="InterPro" id="IPR007024">
    <property type="entry name" value="BLUF_domain"/>
</dbReference>
<dbReference type="SMART" id="SM01034">
    <property type="entry name" value="BLUF"/>
    <property type="match status" value="1"/>
</dbReference>
<dbReference type="GeneID" id="66211578"/>
<dbReference type="SMR" id="A0A3F3L7M6"/>
<dbReference type="InterPro" id="IPR036046">
    <property type="entry name" value="Acylphosphatase-like_dom_sf"/>
</dbReference>
<dbReference type="GO" id="GO:0071949">
    <property type="term" value="F:FAD binding"/>
    <property type="evidence" value="ECO:0007669"/>
    <property type="project" value="InterPro"/>
</dbReference>
<dbReference type="EMBL" id="CP068176">
    <property type="protein sequence ID" value="QQT86541.1"/>
    <property type="molecule type" value="Genomic_DNA"/>
</dbReference>
<evidence type="ECO:0000259" key="1">
    <source>
        <dbReference type="PROSITE" id="PS50925"/>
    </source>
</evidence>
<dbReference type="GO" id="GO:0009882">
    <property type="term" value="F:blue light photoreceptor activity"/>
    <property type="evidence" value="ECO:0007669"/>
    <property type="project" value="InterPro"/>
</dbReference>
<evidence type="ECO:0000313" key="2">
    <source>
        <dbReference type="EMBL" id="QQT86541.1"/>
    </source>
</evidence>
<evidence type="ECO:0000313" key="3">
    <source>
        <dbReference type="EMBL" id="UYF74791.1"/>
    </source>
</evidence>
<evidence type="ECO:0000313" key="4">
    <source>
        <dbReference type="Proteomes" id="UP000595320"/>
    </source>
</evidence>
<dbReference type="Proteomes" id="UP001164081">
    <property type="component" value="Chromosome"/>
</dbReference>
<dbReference type="Gene3D" id="3.30.70.100">
    <property type="match status" value="1"/>
</dbReference>
<dbReference type="Pfam" id="PF04940">
    <property type="entry name" value="BLUF"/>
    <property type="match status" value="1"/>
</dbReference>
<proteinExistence type="predicted"/>
<dbReference type="RefSeq" id="WP_004990933.1">
    <property type="nucleotide sequence ID" value="NZ_AP018824.1"/>
</dbReference>
<sequence>MKIQLCYASTRNLQSEDLLQDLNDILTIARDFNSRHDICGVLYYADGSFFQCLQGEKEVVEALFANICKDERHCEIISFEIMEIEETKFKDWSMKYVQRNSEINKFFKKMNFKMFSPSALDDKTLPVFLNHLYDADQAQIKQRVGMNNRGVNKYI</sequence>
<dbReference type="PROSITE" id="PS50925">
    <property type="entry name" value="BLUF"/>
    <property type="match status" value="1"/>
</dbReference>
<dbReference type="SUPFAM" id="SSF54975">
    <property type="entry name" value="Acylphosphatase/BLUF domain-like"/>
    <property type="match status" value="1"/>
</dbReference>
<dbReference type="EMBL" id="CP089044">
    <property type="protein sequence ID" value="UYF74791.1"/>
    <property type="molecule type" value="Genomic_DNA"/>
</dbReference>
<reference evidence="3" key="2">
    <citation type="journal article" date="2022" name="J Glob Antimicrob Resist">
        <title>Comparative analysis of IMP-4- and OXA-58-containing plasmids of three carbapenemase-producing Acinetobacter ursingii strains in the Netherlands.</title>
        <authorList>
            <person name="Hendrickx A.P.A."/>
            <person name="Schade R.P."/>
            <person name="Landman F."/>
            <person name="Bosch T."/>
            <person name="Schouls L.M."/>
            <person name="van Dijk K."/>
        </authorList>
    </citation>
    <scope>NUCLEOTIDE SEQUENCE</scope>
    <source>
        <strain evidence="3">RIVM_C010761</strain>
    </source>
</reference>
<protein>
    <submittedName>
        <fullName evidence="2">BLUF domain-containing protein</fullName>
    </submittedName>
</protein>
<dbReference type="AlphaFoldDB" id="A0A3F3L7M6"/>
<reference evidence="2 4" key="1">
    <citation type="submission" date="2021-01" db="EMBL/GenBank/DDBJ databases">
        <title>FDA dAtabase for Regulatory Grade micrObial Sequences (FDA-ARGOS): Supporting development and validation of Infectious Disease Dx tests.</title>
        <authorList>
            <person name="Sproer C."/>
            <person name="Gronow S."/>
            <person name="Severitt S."/>
            <person name="Schroder I."/>
            <person name="Tallon L."/>
            <person name="Sadzewicz L."/>
            <person name="Zhao X."/>
            <person name="Boylan J."/>
            <person name="Ott S."/>
            <person name="Bowen H."/>
            <person name="Vavikolanu K."/>
            <person name="Mehta A."/>
            <person name="Aluvathingal J."/>
            <person name="Nadendla S."/>
            <person name="Lowell S."/>
            <person name="Myers T."/>
            <person name="Yan Y."/>
            <person name="Sichtig H."/>
        </authorList>
    </citation>
    <scope>NUCLEOTIDE SEQUENCE [LARGE SCALE GENOMIC DNA]</scope>
    <source>
        <strain evidence="2 4">FDAARGOS_1096</strain>
    </source>
</reference>
<accession>A0A3F3L7M6</accession>
<feature type="domain" description="BLUF" evidence="1">
    <location>
        <begin position="2"/>
        <end position="95"/>
    </location>
</feature>
<name>A0A3F3L7M6_9GAMM</name>